<feature type="domain" description="Aldehyde dehydrogenase" evidence="3">
    <location>
        <begin position="9"/>
        <end position="469"/>
    </location>
</feature>
<dbReference type="Pfam" id="PF00171">
    <property type="entry name" value="Aldedh"/>
    <property type="match status" value="1"/>
</dbReference>
<accession>A0ABP5Y5F7</accession>
<comment type="similarity">
    <text evidence="1">Belongs to the aldehyde dehydrogenase family.</text>
</comment>
<dbReference type="InterPro" id="IPR051020">
    <property type="entry name" value="ALDH-related_metabolic_enz"/>
</dbReference>
<organism evidence="4 5">
    <name type="scientific">Terrabacter carboxydivorans</name>
    <dbReference type="NCBI Taxonomy" id="619730"/>
    <lineage>
        <taxon>Bacteria</taxon>
        <taxon>Bacillati</taxon>
        <taxon>Actinomycetota</taxon>
        <taxon>Actinomycetes</taxon>
        <taxon>Micrococcales</taxon>
        <taxon>Intrasporangiaceae</taxon>
        <taxon>Terrabacter</taxon>
    </lineage>
</organism>
<dbReference type="EMBL" id="BAAARE010000003">
    <property type="protein sequence ID" value="GAA2473736.1"/>
    <property type="molecule type" value="Genomic_DNA"/>
</dbReference>
<proteinExistence type="inferred from homology"/>
<dbReference type="InterPro" id="IPR016161">
    <property type="entry name" value="Ald_DH/histidinol_DH"/>
</dbReference>
<dbReference type="RefSeq" id="WP_344253333.1">
    <property type="nucleotide sequence ID" value="NZ_BAAARE010000003.1"/>
</dbReference>
<gene>
    <name evidence="4" type="ORF">GCM10009858_08860</name>
</gene>
<dbReference type="Gene3D" id="3.40.309.10">
    <property type="entry name" value="Aldehyde Dehydrogenase, Chain A, domain 2"/>
    <property type="match status" value="1"/>
</dbReference>
<sequence length="476" mass="48886">MKLLIGGLWADAASGREEDVTSPFDGSVVGSVALAGREDVDRALDAATEGARAWRRTPAHQRMQVLLRAAALADERAEAIAQTISAEAGKAIGEARGEASRSGELIRLAAFEGTQLYGDSLPLDANPGTGFDKVGFTVRQPVGVVVAITPFNYPSLLVLHKVAPALAAGNAVVLKPARTTPLTALALAACFVDAGLPEGVLSVLTGAGGELGDALVSDPRVNKISFTGSTPVGTRITQLAGVKKLSLELGASCPVIVLPDADIDAAAAAVALGGFVNAGQVCISVQRVITHPTIAGDFLDALVPRVERITTGDPRSTDTAMGTLITEQEAERVERSIRAAVRDGATVLTGGERDGAVISPAVVSGVDPASPFSQDELFGPAVAVSTAADWQSAIAQANGTAYGLGAGIFTSDVSGAVRAVRELDTGTIHINWTPLWRADLMPYGGLKGSGIGKEGPRSAVAEMTDVKTVILHGRPW</sequence>
<dbReference type="InterPro" id="IPR016163">
    <property type="entry name" value="Ald_DH_C"/>
</dbReference>
<dbReference type="PANTHER" id="PTHR42991:SF1">
    <property type="entry name" value="ALDEHYDE DEHYDROGENASE"/>
    <property type="match status" value="1"/>
</dbReference>
<dbReference type="Proteomes" id="UP001500730">
    <property type="component" value="Unassembled WGS sequence"/>
</dbReference>
<keyword evidence="2" id="KW-0560">Oxidoreductase</keyword>
<dbReference type="InterPro" id="IPR016162">
    <property type="entry name" value="Ald_DH_N"/>
</dbReference>
<reference evidence="5" key="1">
    <citation type="journal article" date="2019" name="Int. J. Syst. Evol. Microbiol.">
        <title>The Global Catalogue of Microorganisms (GCM) 10K type strain sequencing project: providing services to taxonomists for standard genome sequencing and annotation.</title>
        <authorList>
            <consortium name="The Broad Institute Genomics Platform"/>
            <consortium name="The Broad Institute Genome Sequencing Center for Infectious Disease"/>
            <person name="Wu L."/>
            <person name="Ma J."/>
        </authorList>
    </citation>
    <scope>NUCLEOTIDE SEQUENCE [LARGE SCALE GENOMIC DNA]</scope>
    <source>
        <strain evidence="5">JCM 16259</strain>
    </source>
</reference>
<keyword evidence="5" id="KW-1185">Reference proteome</keyword>
<dbReference type="Gene3D" id="3.40.605.10">
    <property type="entry name" value="Aldehyde Dehydrogenase, Chain A, domain 1"/>
    <property type="match status" value="1"/>
</dbReference>
<comment type="caution">
    <text evidence="4">The sequence shown here is derived from an EMBL/GenBank/DDBJ whole genome shotgun (WGS) entry which is preliminary data.</text>
</comment>
<evidence type="ECO:0000259" key="3">
    <source>
        <dbReference type="Pfam" id="PF00171"/>
    </source>
</evidence>
<dbReference type="SUPFAM" id="SSF53720">
    <property type="entry name" value="ALDH-like"/>
    <property type="match status" value="1"/>
</dbReference>
<evidence type="ECO:0000256" key="1">
    <source>
        <dbReference type="ARBA" id="ARBA00009986"/>
    </source>
</evidence>
<evidence type="ECO:0000256" key="2">
    <source>
        <dbReference type="ARBA" id="ARBA00023002"/>
    </source>
</evidence>
<evidence type="ECO:0000313" key="5">
    <source>
        <dbReference type="Proteomes" id="UP001500730"/>
    </source>
</evidence>
<protein>
    <submittedName>
        <fullName evidence="4">Aldehyde dehydrogenase family protein</fullName>
    </submittedName>
</protein>
<name>A0ABP5Y5F7_9MICO</name>
<dbReference type="PANTHER" id="PTHR42991">
    <property type="entry name" value="ALDEHYDE DEHYDROGENASE"/>
    <property type="match status" value="1"/>
</dbReference>
<dbReference type="InterPro" id="IPR015590">
    <property type="entry name" value="Aldehyde_DH_dom"/>
</dbReference>
<evidence type="ECO:0000313" key="4">
    <source>
        <dbReference type="EMBL" id="GAA2473736.1"/>
    </source>
</evidence>